<protein>
    <recommendedName>
        <fullName evidence="3">Nucleotidyl transferase AbiEii/AbiGii toxin family protein</fullName>
    </recommendedName>
</protein>
<reference evidence="1 2" key="1">
    <citation type="submission" date="2016-10" db="EMBL/GenBank/DDBJ databases">
        <title>Evaluation of Human, Animal and Environmental Mycobacterium chelonae Isolates by Core Genome Phylogenomic Analysis, Targeted Gene Comparison, and Anti-microbial Susceptibility Patterns: A Tale of Mistaken Identities.</title>
        <authorList>
            <person name="Fogelson S.B."/>
            <person name="Camus A.C."/>
            <person name="Lorenz W."/>
            <person name="Vasireddy R."/>
            <person name="Vasireddy S."/>
            <person name="Smith T."/>
            <person name="Brown-Elliott B.A."/>
            <person name="Wallace R.J.Jr."/>
            <person name="Hasan N.A."/>
            <person name="Reischl U."/>
            <person name="Sanchez S."/>
        </authorList>
    </citation>
    <scope>NUCLEOTIDE SEQUENCE [LARGE SCALE GENOMIC DNA]</scope>
    <source>
        <strain evidence="1 2">24999</strain>
    </source>
</reference>
<dbReference type="STRING" id="1908205.BKG60_05095"/>
<evidence type="ECO:0000313" key="1">
    <source>
        <dbReference type="EMBL" id="OHT92471.1"/>
    </source>
</evidence>
<organism evidence="1 2">
    <name type="scientific">Mycobacterium syngnathidarum</name>
    <dbReference type="NCBI Taxonomy" id="1908205"/>
    <lineage>
        <taxon>Bacteria</taxon>
        <taxon>Bacillati</taxon>
        <taxon>Actinomycetota</taxon>
        <taxon>Actinomycetes</taxon>
        <taxon>Mycobacteriales</taxon>
        <taxon>Mycobacteriaceae</taxon>
        <taxon>Mycobacterium</taxon>
    </lineage>
</organism>
<sequence length="283" mass="30701">MSDGDKVFRRIQSAARSAKDRGGPAAPTQEYLIRHVLESFLDRLTRTPHARDFILKGGILLAAYGVRRPTKDADANAVSADVTAQHLVDVVRDIAAVAVDDGVVFDIDAITVQDIREQAEYPGLRVRVPATIGRWKGVALWDVSTGDPVVPAPRPVTIERILGDPITLLGYAAETSMAEKGVTILERGITSTRWRDYVDIVALGRAGFDEAELLRAARAVAGYRKVVLGPVAPLLEGYGAVGQAKWAAWRRKEGVESLCEETLDDQADLVAAFLDSTFSLGPW</sequence>
<keyword evidence="2" id="KW-1185">Reference proteome</keyword>
<evidence type="ECO:0000313" key="2">
    <source>
        <dbReference type="Proteomes" id="UP000179636"/>
    </source>
</evidence>
<dbReference type="Proteomes" id="UP000179636">
    <property type="component" value="Unassembled WGS sequence"/>
</dbReference>
<dbReference type="RefSeq" id="WP_019345523.1">
    <property type="nucleotide sequence ID" value="NZ_MLCL01000022.1"/>
</dbReference>
<dbReference type="EMBL" id="MLHV01000029">
    <property type="protein sequence ID" value="OHT92471.1"/>
    <property type="molecule type" value="Genomic_DNA"/>
</dbReference>
<comment type="caution">
    <text evidence="1">The sequence shown here is derived from an EMBL/GenBank/DDBJ whole genome shotgun (WGS) entry which is preliminary data.</text>
</comment>
<dbReference type="AlphaFoldDB" id="A0A1S1JWE3"/>
<evidence type="ECO:0008006" key="3">
    <source>
        <dbReference type="Google" id="ProtNLM"/>
    </source>
</evidence>
<name>A0A1S1JWE3_9MYCO</name>
<accession>A0A1S1JWE3</accession>
<accession>A0A1Q9WGB7</accession>
<gene>
    <name evidence="1" type="ORF">BKG61_24285</name>
</gene>
<dbReference type="Pfam" id="PF08843">
    <property type="entry name" value="AbiEii"/>
    <property type="match status" value="1"/>
</dbReference>
<dbReference type="InterPro" id="IPR014942">
    <property type="entry name" value="AbiEii"/>
</dbReference>
<proteinExistence type="predicted"/>